<dbReference type="SUPFAM" id="SSF52540">
    <property type="entry name" value="P-loop containing nucleoside triphosphate hydrolases"/>
    <property type="match status" value="1"/>
</dbReference>
<gene>
    <name evidence="5" type="ORF">HPB48_009570</name>
</gene>
<dbReference type="Pfam" id="PF00004">
    <property type="entry name" value="AAA"/>
    <property type="match status" value="1"/>
</dbReference>
<feature type="domain" description="ATPase AAA-type core" evidence="4">
    <location>
        <begin position="210"/>
        <end position="340"/>
    </location>
</feature>
<keyword evidence="6" id="KW-1185">Reference proteome</keyword>
<dbReference type="InterPro" id="IPR003959">
    <property type="entry name" value="ATPase_AAA_core"/>
</dbReference>
<dbReference type="AlphaFoldDB" id="A0A9J6FCM8"/>
<dbReference type="InterPro" id="IPR027417">
    <property type="entry name" value="P-loop_NTPase"/>
</dbReference>
<keyword evidence="1" id="KW-0547">Nucleotide-binding</keyword>
<dbReference type="Gene3D" id="3.40.50.300">
    <property type="entry name" value="P-loop containing nucleotide triphosphate hydrolases"/>
    <property type="match status" value="1"/>
</dbReference>
<dbReference type="Gene3D" id="1.10.8.60">
    <property type="match status" value="1"/>
</dbReference>
<feature type="compositionally biased region" description="Basic and acidic residues" evidence="3">
    <location>
        <begin position="94"/>
        <end position="107"/>
    </location>
</feature>
<evidence type="ECO:0000313" key="5">
    <source>
        <dbReference type="EMBL" id="KAH9360033.1"/>
    </source>
</evidence>
<feature type="region of interest" description="Disordered" evidence="3">
    <location>
        <begin position="90"/>
        <end position="114"/>
    </location>
</feature>
<dbReference type="PANTHER" id="PTHR23073">
    <property type="entry name" value="26S PROTEASOME REGULATORY SUBUNIT"/>
    <property type="match status" value="1"/>
</dbReference>
<dbReference type="EMBL" id="JABSTR010000001">
    <property type="protein sequence ID" value="KAH9360033.1"/>
    <property type="molecule type" value="Genomic_DNA"/>
</dbReference>
<name>A0A9J6FCM8_HAELO</name>
<organism evidence="5 6">
    <name type="scientific">Haemaphysalis longicornis</name>
    <name type="common">Bush tick</name>
    <dbReference type="NCBI Taxonomy" id="44386"/>
    <lineage>
        <taxon>Eukaryota</taxon>
        <taxon>Metazoa</taxon>
        <taxon>Ecdysozoa</taxon>
        <taxon>Arthropoda</taxon>
        <taxon>Chelicerata</taxon>
        <taxon>Arachnida</taxon>
        <taxon>Acari</taxon>
        <taxon>Parasitiformes</taxon>
        <taxon>Ixodida</taxon>
        <taxon>Ixodoidea</taxon>
        <taxon>Ixodidae</taxon>
        <taxon>Haemaphysalinae</taxon>
        <taxon>Haemaphysalis</taxon>
    </lineage>
</organism>
<dbReference type="InterPro" id="IPR050221">
    <property type="entry name" value="26S_Proteasome_ATPase"/>
</dbReference>
<evidence type="ECO:0000256" key="2">
    <source>
        <dbReference type="ARBA" id="ARBA00022840"/>
    </source>
</evidence>
<comment type="caution">
    <text evidence="5">The sequence shown here is derived from an EMBL/GenBank/DDBJ whole genome shotgun (WGS) entry which is preliminary data.</text>
</comment>
<dbReference type="OrthoDB" id="9443236at2759"/>
<dbReference type="VEuPathDB" id="VectorBase:HLOH_044111"/>
<evidence type="ECO:0000313" key="6">
    <source>
        <dbReference type="Proteomes" id="UP000821853"/>
    </source>
</evidence>
<sequence>MTDIPALAWNVDADLGNDACGTSTEEIICKTKMPGDQIRFIKGEIVQITDGIQARKQKIQENSDKIKANEALPYLVSSIVELLDVDPLEGGEEDGARGEIESKRKGEGAGIKSFTRQTSSSPFVGLVHADKLCPGLNKGSFVTLPTRPQEYDSRVEAVQEDEWPSEQYSDIGGLDKQPQELVETMAIVLPMTHKDKVTYPGITPLQGGGLLYWPPEIGRTLVARACATQTQSTFLKRAGTPLGQMSIGERATQVRDSLAPAKQRAPAVILTGGLDAIGNERFDSEKAGDREMQHAMLELLSPLERFSSSADIVMVATDQAGGPRPALLRWCRQDWTMEFPHADADACTRIMQIHSRKMKFYTDANFEDLDFYIDEVQRDAVQDRLPRG</sequence>
<dbReference type="Proteomes" id="UP000821853">
    <property type="component" value="Chromosome 1"/>
</dbReference>
<evidence type="ECO:0000256" key="1">
    <source>
        <dbReference type="ARBA" id="ARBA00022741"/>
    </source>
</evidence>
<protein>
    <recommendedName>
        <fullName evidence="4">ATPase AAA-type core domain-containing protein</fullName>
    </recommendedName>
</protein>
<proteinExistence type="predicted"/>
<evidence type="ECO:0000256" key="3">
    <source>
        <dbReference type="SAM" id="MobiDB-lite"/>
    </source>
</evidence>
<keyword evidence="2" id="KW-0067">ATP-binding</keyword>
<dbReference type="GO" id="GO:0005524">
    <property type="term" value="F:ATP binding"/>
    <property type="evidence" value="ECO:0007669"/>
    <property type="project" value="UniProtKB-KW"/>
</dbReference>
<reference evidence="5 6" key="1">
    <citation type="journal article" date="2020" name="Cell">
        <title>Large-Scale Comparative Analyses of Tick Genomes Elucidate Their Genetic Diversity and Vector Capacities.</title>
        <authorList>
            <consortium name="Tick Genome and Microbiome Consortium (TIGMIC)"/>
            <person name="Jia N."/>
            <person name="Wang J."/>
            <person name="Shi W."/>
            <person name="Du L."/>
            <person name="Sun Y."/>
            <person name="Zhan W."/>
            <person name="Jiang J.F."/>
            <person name="Wang Q."/>
            <person name="Zhang B."/>
            <person name="Ji P."/>
            <person name="Bell-Sakyi L."/>
            <person name="Cui X.M."/>
            <person name="Yuan T.T."/>
            <person name="Jiang B.G."/>
            <person name="Yang W.F."/>
            <person name="Lam T.T."/>
            <person name="Chang Q.C."/>
            <person name="Ding S.J."/>
            <person name="Wang X.J."/>
            <person name="Zhu J.G."/>
            <person name="Ruan X.D."/>
            <person name="Zhao L."/>
            <person name="Wei J.T."/>
            <person name="Ye R.Z."/>
            <person name="Que T.C."/>
            <person name="Du C.H."/>
            <person name="Zhou Y.H."/>
            <person name="Cheng J.X."/>
            <person name="Dai P.F."/>
            <person name="Guo W.B."/>
            <person name="Han X.H."/>
            <person name="Huang E.J."/>
            <person name="Li L.F."/>
            <person name="Wei W."/>
            <person name="Gao Y.C."/>
            <person name="Liu J.Z."/>
            <person name="Shao H.Z."/>
            <person name="Wang X."/>
            <person name="Wang C.C."/>
            <person name="Yang T.C."/>
            <person name="Huo Q.B."/>
            <person name="Li W."/>
            <person name="Chen H.Y."/>
            <person name="Chen S.E."/>
            <person name="Zhou L.G."/>
            <person name="Ni X.B."/>
            <person name="Tian J.H."/>
            <person name="Sheng Y."/>
            <person name="Liu T."/>
            <person name="Pan Y.S."/>
            <person name="Xia L.Y."/>
            <person name="Li J."/>
            <person name="Zhao F."/>
            <person name="Cao W.C."/>
        </authorList>
    </citation>
    <scope>NUCLEOTIDE SEQUENCE [LARGE SCALE GENOMIC DNA]</scope>
    <source>
        <strain evidence="5">HaeL-2018</strain>
    </source>
</reference>
<evidence type="ECO:0000259" key="4">
    <source>
        <dbReference type="Pfam" id="PF00004"/>
    </source>
</evidence>
<dbReference type="GO" id="GO:0016887">
    <property type="term" value="F:ATP hydrolysis activity"/>
    <property type="evidence" value="ECO:0007669"/>
    <property type="project" value="InterPro"/>
</dbReference>
<accession>A0A9J6FCM8</accession>